<proteinExistence type="predicted"/>
<reference evidence="1 2" key="1">
    <citation type="submission" date="2020-03" db="EMBL/GenBank/DDBJ databases">
        <title>Alteromonas ponticola sp. nov., isolated from seawater.</title>
        <authorList>
            <person name="Yoon J.-H."/>
            <person name="Kim Y.-O."/>
        </authorList>
    </citation>
    <scope>NUCLEOTIDE SEQUENCE [LARGE SCALE GENOMIC DNA]</scope>
    <source>
        <strain evidence="1 2">MYP5</strain>
    </source>
</reference>
<dbReference type="EMBL" id="JAATNW010000005">
    <property type="protein sequence ID" value="NMH60255.1"/>
    <property type="molecule type" value="Genomic_DNA"/>
</dbReference>
<accession>A0ABX1R1B1</accession>
<organism evidence="1 2">
    <name type="scientific">Alteromonas ponticola</name>
    <dbReference type="NCBI Taxonomy" id="2720613"/>
    <lineage>
        <taxon>Bacteria</taxon>
        <taxon>Pseudomonadati</taxon>
        <taxon>Pseudomonadota</taxon>
        <taxon>Gammaproteobacteria</taxon>
        <taxon>Alteromonadales</taxon>
        <taxon>Alteromonadaceae</taxon>
        <taxon>Alteromonas/Salinimonas group</taxon>
        <taxon>Alteromonas</taxon>
    </lineage>
</organism>
<name>A0ABX1R1B1_9ALTE</name>
<keyword evidence="2" id="KW-1185">Reference proteome</keyword>
<protein>
    <submittedName>
        <fullName evidence="1">Uncharacterized protein</fullName>
    </submittedName>
</protein>
<comment type="caution">
    <text evidence="1">The sequence shown here is derived from an EMBL/GenBank/DDBJ whole genome shotgun (WGS) entry which is preliminary data.</text>
</comment>
<gene>
    <name evidence="1" type="ORF">HCJ96_09520</name>
</gene>
<evidence type="ECO:0000313" key="1">
    <source>
        <dbReference type="EMBL" id="NMH60255.1"/>
    </source>
</evidence>
<sequence length="61" mass="6594">MNQQKQELLLLTSNDVNDVTGARALEQPKLSDSSPSVSPIKPPRYFTLAIGEGGGHLPDVY</sequence>
<evidence type="ECO:0000313" key="2">
    <source>
        <dbReference type="Proteomes" id="UP000709336"/>
    </source>
</evidence>
<dbReference type="RefSeq" id="WP_169210824.1">
    <property type="nucleotide sequence ID" value="NZ_JAATNW010000005.1"/>
</dbReference>
<dbReference type="Proteomes" id="UP000709336">
    <property type="component" value="Unassembled WGS sequence"/>
</dbReference>